<proteinExistence type="predicted"/>
<protein>
    <submittedName>
        <fullName evidence="1">Uncharacterized protein</fullName>
    </submittedName>
</protein>
<sequence>MRRGAVIARRTPFPALHGTLHLLGRNLKLGGPENEREQTANERRVDTPETYVTLSWSAKGPKHEPSSACAGPSRSRNRREMLVSFLEQYPSLAQRSFSPTFVARNSGSAQRGAANTENLRAMAALVTQAGVCGAARLQSRGEGVRGVGGSRVTGALYLRSNWPNVAAAVEVATMPGESTSSPSEDLLPEPVDVTFQDELGDSTRSPEQEPSATTSCEERSDQQTYRTRYARVVRKPERLDL</sequence>
<keyword evidence="2" id="KW-1185">Reference proteome</keyword>
<dbReference type="Proteomes" id="UP000821845">
    <property type="component" value="Chromosome 10"/>
</dbReference>
<reference evidence="1" key="1">
    <citation type="submission" date="2020-05" db="EMBL/GenBank/DDBJ databases">
        <title>Large-scale comparative analyses of tick genomes elucidate their genetic diversity and vector capacities.</title>
        <authorList>
            <person name="Jia N."/>
            <person name="Wang J."/>
            <person name="Shi W."/>
            <person name="Du L."/>
            <person name="Sun Y."/>
            <person name="Zhan W."/>
            <person name="Jiang J."/>
            <person name="Wang Q."/>
            <person name="Zhang B."/>
            <person name="Ji P."/>
            <person name="Sakyi L.B."/>
            <person name="Cui X."/>
            <person name="Yuan T."/>
            <person name="Jiang B."/>
            <person name="Yang W."/>
            <person name="Lam T.T.-Y."/>
            <person name="Chang Q."/>
            <person name="Ding S."/>
            <person name="Wang X."/>
            <person name="Zhu J."/>
            <person name="Ruan X."/>
            <person name="Zhao L."/>
            <person name="Wei J."/>
            <person name="Que T."/>
            <person name="Du C."/>
            <person name="Cheng J."/>
            <person name="Dai P."/>
            <person name="Han X."/>
            <person name="Huang E."/>
            <person name="Gao Y."/>
            <person name="Liu J."/>
            <person name="Shao H."/>
            <person name="Ye R."/>
            <person name="Li L."/>
            <person name="Wei W."/>
            <person name="Wang X."/>
            <person name="Wang C."/>
            <person name="Yang T."/>
            <person name="Huo Q."/>
            <person name="Li W."/>
            <person name="Guo W."/>
            <person name="Chen H."/>
            <person name="Zhou L."/>
            <person name="Ni X."/>
            <person name="Tian J."/>
            <person name="Zhou Y."/>
            <person name="Sheng Y."/>
            <person name="Liu T."/>
            <person name="Pan Y."/>
            <person name="Xia L."/>
            <person name="Li J."/>
            <person name="Zhao F."/>
            <person name="Cao W."/>
        </authorList>
    </citation>
    <scope>NUCLEOTIDE SEQUENCE</scope>
    <source>
        <strain evidence="1">Hyas-2018</strain>
    </source>
</reference>
<comment type="caution">
    <text evidence="1">The sequence shown here is derived from an EMBL/GenBank/DDBJ whole genome shotgun (WGS) entry which is preliminary data.</text>
</comment>
<organism evidence="1 2">
    <name type="scientific">Hyalomma asiaticum</name>
    <name type="common">Tick</name>
    <dbReference type="NCBI Taxonomy" id="266040"/>
    <lineage>
        <taxon>Eukaryota</taxon>
        <taxon>Metazoa</taxon>
        <taxon>Ecdysozoa</taxon>
        <taxon>Arthropoda</taxon>
        <taxon>Chelicerata</taxon>
        <taxon>Arachnida</taxon>
        <taxon>Acari</taxon>
        <taxon>Parasitiformes</taxon>
        <taxon>Ixodida</taxon>
        <taxon>Ixodoidea</taxon>
        <taxon>Ixodidae</taxon>
        <taxon>Hyalomminae</taxon>
        <taxon>Hyalomma</taxon>
    </lineage>
</organism>
<evidence type="ECO:0000313" key="2">
    <source>
        <dbReference type="Proteomes" id="UP000821845"/>
    </source>
</evidence>
<evidence type="ECO:0000313" key="1">
    <source>
        <dbReference type="EMBL" id="KAH6943297.1"/>
    </source>
</evidence>
<dbReference type="EMBL" id="CM023490">
    <property type="protein sequence ID" value="KAH6943297.1"/>
    <property type="molecule type" value="Genomic_DNA"/>
</dbReference>
<gene>
    <name evidence="1" type="ORF">HPB50_018745</name>
</gene>
<accession>A0ACB7TD40</accession>
<name>A0ACB7TD40_HYAAI</name>